<feature type="chain" id="PRO_5017237689" evidence="1">
    <location>
        <begin position="21"/>
        <end position="343"/>
    </location>
</feature>
<dbReference type="OrthoDB" id="5054768at2759"/>
<evidence type="ECO:0000313" key="3">
    <source>
        <dbReference type="Proteomes" id="UP000266188"/>
    </source>
</evidence>
<protein>
    <submittedName>
        <fullName evidence="2">Uncharacterized protein</fullName>
    </submittedName>
</protein>
<dbReference type="AlphaFoldDB" id="A0A3A2ZA68"/>
<sequence length="343" mass="38386">MGSIIQPLGLLFFLVPTLLADLDKFYNPDFPFRPQNISGLSGLYNNVGSYYNATTYLEFIPLYGRTANEQPCENAMRKTFTYEFQSVLLIAERGPYNMGPNLINMYLTLWKPGVNFSSFPMDTKEVRLLPSLEWLLESSSWAYQVGDDVSFGRKPNGAEERGDIFNLTFAETSRTPYNLTGQVHGMGVLNQLDINMTACNRSLESGRFLVNLIDGNWSGTEGWNWAYPEVNLQFNAKTANLSVDGGFISIPYWLPNSSASKVGYTRQEDTLQGKVKIRFSGIIDQYHSDVLVNDTSTPTWLRSVGFHNNSANIGYNNVASGIHTRGWVAATVTIFLLAIGIRI</sequence>
<organism evidence="2 3">
    <name type="scientific">Aspergillus sclerotialis</name>
    <dbReference type="NCBI Taxonomy" id="2070753"/>
    <lineage>
        <taxon>Eukaryota</taxon>
        <taxon>Fungi</taxon>
        <taxon>Dikarya</taxon>
        <taxon>Ascomycota</taxon>
        <taxon>Pezizomycotina</taxon>
        <taxon>Eurotiomycetes</taxon>
        <taxon>Eurotiomycetidae</taxon>
        <taxon>Eurotiales</taxon>
        <taxon>Aspergillaceae</taxon>
        <taxon>Aspergillus</taxon>
        <taxon>Aspergillus subgen. Polypaecilum</taxon>
    </lineage>
</organism>
<dbReference type="EMBL" id="MVGC01000368">
    <property type="protein sequence ID" value="RJE19806.1"/>
    <property type="molecule type" value="Genomic_DNA"/>
</dbReference>
<evidence type="ECO:0000313" key="2">
    <source>
        <dbReference type="EMBL" id="RJE19806.1"/>
    </source>
</evidence>
<comment type="caution">
    <text evidence="2">The sequence shown here is derived from an EMBL/GenBank/DDBJ whole genome shotgun (WGS) entry which is preliminary data.</text>
</comment>
<keyword evidence="1" id="KW-0732">Signal</keyword>
<reference evidence="3" key="1">
    <citation type="submission" date="2017-02" db="EMBL/GenBank/DDBJ databases">
        <authorList>
            <person name="Tafer H."/>
            <person name="Lopandic K."/>
        </authorList>
    </citation>
    <scope>NUCLEOTIDE SEQUENCE [LARGE SCALE GENOMIC DNA]</scope>
    <source>
        <strain evidence="3">CBS 366.77</strain>
    </source>
</reference>
<dbReference type="STRING" id="2070753.A0A3A2ZA68"/>
<dbReference type="Proteomes" id="UP000266188">
    <property type="component" value="Unassembled WGS sequence"/>
</dbReference>
<evidence type="ECO:0000256" key="1">
    <source>
        <dbReference type="SAM" id="SignalP"/>
    </source>
</evidence>
<name>A0A3A2ZA68_9EURO</name>
<keyword evidence="3" id="KW-1185">Reference proteome</keyword>
<gene>
    <name evidence="2" type="ORF">PHISCL_07858</name>
</gene>
<accession>A0A3A2ZA68</accession>
<feature type="signal peptide" evidence="1">
    <location>
        <begin position="1"/>
        <end position="20"/>
    </location>
</feature>
<proteinExistence type="predicted"/>